<evidence type="ECO:0000313" key="3">
    <source>
        <dbReference type="Proteomes" id="UP000184485"/>
    </source>
</evidence>
<keyword evidence="1" id="KW-0812">Transmembrane</keyword>
<sequence>MTSDAFKTSLSGTASWSGRIADGIALAATPLFAAMAVASLVDNGGAVLCGGMPGSALPGGMALMYALMSLVHAGPWLRRIGRP</sequence>
<proteinExistence type="predicted"/>
<gene>
    <name evidence="2" type="ORF">SAMN02745157_1302</name>
</gene>
<keyword evidence="1" id="KW-1133">Transmembrane helix</keyword>
<dbReference type="RefSeq" id="WP_073051875.1">
    <property type="nucleotide sequence ID" value="NZ_FQUP01000001.1"/>
</dbReference>
<dbReference type="EMBL" id="FQUP01000001">
    <property type="protein sequence ID" value="SHE95229.1"/>
    <property type="molecule type" value="Genomic_DNA"/>
</dbReference>
<reference evidence="2 3" key="1">
    <citation type="submission" date="2016-11" db="EMBL/GenBank/DDBJ databases">
        <authorList>
            <person name="Jaros S."/>
            <person name="Januszkiewicz K."/>
            <person name="Wedrychowicz H."/>
        </authorList>
    </citation>
    <scope>NUCLEOTIDE SEQUENCE [LARGE SCALE GENOMIC DNA]</scope>
    <source>
        <strain evidence="2 3">DSM 19436</strain>
    </source>
</reference>
<feature type="transmembrane region" description="Helical" evidence="1">
    <location>
        <begin position="56"/>
        <end position="77"/>
    </location>
</feature>
<dbReference type="AlphaFoldDB" id="A0A1M4XP00"/>
<name>A0A1M4XP00_9HYPH</name>
<feature type="transmembrane region" description="Helical" evidence="1">
    <location>
        <begin position="20"/>
        <end position="41"/>
    </location>
</feature>
<evidence type="ECO:0000256" key="1">
    <source>
        <dbReference type="SAM" id="Phobius"/>
    </source>
</evidence>
<evidence type="ECO:0000313" key="2">
    <source>
        <dbReference type="EMBL" id="SHE95229.1"/>
    </source>
</evidence>
<protein>
    <submittedName>
        <fullName evidence="2">Uncharacterized protein</fullName>
    </submittedName>
</protein>
<accession>A0A1M4XP00</accession>
<keyword evidence="1" id="KW-0472">Membrane</keyword>
<organism evidence="2 3">
    <name type="scientific">Kaistia soli DSM 19436</name>
    <dbReference type="NCBI Taxonomy" id="1122133"/>
    <lineage>
        <taxon>Bacteria</taxon>
        <taxon>Pseudomonadati</taxon>
        <taxon>Pseudomonadota</taxon>
        <taxon>Alphaproteobacteria</taxon>
        <taxon>Hyphomicrobiales</taxon>
        <taxon>Kaistiaceae</taxon>
        <taxon>Kaistia</taxon>
    </lineage>
</organism>
<dbReference type="Proteomes" id="UP000184485">
    <property type="component" value="Unassembled WGS sequence"/>
</dbReference>
<keyword evidence="3" id="KW-1185">Reference proteome</keyword>
<dbReference type="STRING" id="1122133.SAMN02745157_1302"/>
<dbReference type="OrthoDB" id="7777996at2"/>